<dbReference type="Proteomes" id="UP000198555">
    <property type="component" value="Unassembled WGS sequence"/>
</dbReference>
<organism evidence="2 3">
    <name type="scientific">Epilithonimonas hominis</name>
    <dbReference type="NCBI Taxonomy" id="420404"/>
    <lineage>
        <taxon>Bacteria</taxon>
        <taxon>Pseudomonadati</taxon>
        <taxon>Bacteroidota</taxon>
        <taxon>Flavobacteriia</taxon>
        <taxon>Flavobacteriales</taxon>
        <taxon>Weeksellaceae</taxon>
        <taxon>Chryseobacterium group</taxon>
        <taxon>Epilithonimonas</taxon>
    </lineage>
</organism>
<dbReference type="AlphaFoldDB" id="A0A1H6L870"/>
<dbReference type="RefSeq" id="WP_089770539.1">
    <property type="nucleotide sequence ID" value="NZ_FNWX01000033.1"/>
</dbReference>
<reference evidence="3" key="1">
    <citation type="submission" date="2016-10" db="EMBL/GenBank/DDBJ databases">
        <authorList>
            <person name="Varghese N."/>
            <person name="Submissions S."/>
        </authorList>
    </citation>
    <scope>NUCLEOTIDE SEQUENCE [LARGE SCALE GENOMIC DNA]</scope>
    <source>
        <strain evidence="3">DSM 19326</strain>
    </source>
</reference>
<keyword evidence="1" id="KW-0472">Membrane</keyword>
<protein>
    <recommendedName>
        <fullName evidence="4">Glycosyltransferase RgtA/B/C/D-like domain-containing protein</fullName>
    </recommendedName>
</protein>
<evidence type="ECO:0000313" key="3">
    <source>
        <dbReference type="Proteomes" id="UP000198555"/>
    </source>
</evidence>
<name>A0A1H6L870_9FLAO</name>
<feature type="transmembrane region" description="Helical" evidence="1">
    <location>
        <begin position="254"/>
        <end position="272"/>
    </location>
</feature>
<evidence type="ECO:0000313" key="2">
    <source>
        <dbReference type="EMBL" id="SEH80643.1"/>
    </source>
</evidence>
<evidence type="ECO:0008006" key="4">
    <source>
        <dbReference type="Google" id="ProtNLM"/>
    </source>
</evidence>
<sequence length="521" mass="59437">MKKYTQLFLVIVILAALVFYNIQAVCAFAGRYIYPLDDAYIHLSMARNFAEAGTWGITQHEFSSTTSSPLFTFLLALLIKIFGNWEYIPLVANSIAGVALILVFNIYLKPFSVITRFVFLVALVVLMPLHLMIMTGMEHVFHSLAMVLVLLAFRKYLEDKSPRHFSNLALFSIIATGFRYESLFFIFFICVYLFFVRKDYVISIVLGLFALLPVFVYGYISLDHGSFFLPNSLILKGNTNDGIAGFITRVAGNAYRGISVLILVLILITQIFRNFQTLKHSGYQSVRVAKNAVPFVVIAGFLVHLLFANFGWLIRYEAYLVVLVLFAITPFADGVFREKAGNSVFRYLMIGLLLMTFYMRFITMIKYQPIASKNIFDQQIQLADFVHQYYPESRIIANDIGAITYYNNIQLLDTYGLGSIEVARLRKNDHGKFVDNKNLQTYIAKTAENRNFDIALVFDEWVKMPDYFVKVGTLSINNNYICGGTTVSFYAVKKENADKLRKQLSDFSKQTPKDVTIKIAY</sequence>
<keyword evidence="3" id="KW-1185">Reference proteome</keyword>
<dbReference type="STRING" id="420404.SAMN05421793_1337"/>
<gene>
    <name evidence="2" type="ORF">SAMN05421793_1337</name>
</gene>
<feature type="transmembrane region" description="Helical" evidence="1">
    <location>
        <begin position="114"/>
        <end position="133"/>
    </location>
</feature>
<keyword evidence="1" id="KW-0812">Transmembrane</keyword>
<feature type="transmembrane region" description="Helical" evidence="1">
    <location>
        <begin position="169"/>
        <end position="195"/>
    </location>
</feature>
<evidence type="ECO:0000256" key="1">
    <source>
        <dbReference type="SAM" id="Phobius"/>
    </source>
</evidence>
<proteinExistence type="predicted"/>
<feature type="transmembrane region" description="Helical" evidence="1">
    <location>
        <begin position="318"/>
        <end position="336"/>
    </location>
</feature>
<feature type="transmembrane region" description="Helical" evidence="1">
    <location>
        <begin position="292"/>
        <end position="312"/>
    </location>
</feature>
<dbReference type="EMBL" id="FNWX01000033">
    <property type="protein sequence ID" value="SEH80643.1"/>
    <property type="molecule type" value="Genomic_DNA"/>
</dbReference>
<feature type="transmembrane region" description="Helical" evidence="1">
    <location>
        <begin position="200"/>
        <end position="220"/>
    </location>
</feature>
<keyword evidence="1" id="KW-1133">Transmembrane helix</keyword>
<accession>A0A1H6L870</accession>
<feature type="transmembrane region" description="Helical" evidence="1">
    <location>
        <begin position="90"/>
        <end position="108"/>
    </location>
</feature>
<feature type="transmembrane region" description="Helical" evidence="1">
    <location>
        <begin position="348"/>
        <end position="367"/>
    </location>
</feature>